<dbReference type="InterPro" id="IPR029058">
    <property type="entry name" value="AB_hydrolase_fold"/>
</dbReference>
<dbReference type="InterPro" id="IPR001375">
    <property type="entry name" value="Peptidase_S9_cat"/>
</dbReference>
<dbReference type="RefSeq" id="WP_234969568.1">
    <property type="nucleotide sequence ID" value="NZ_FTOO01000003.1"/>
</dbReference>
<dbReference type="Pfam" id="PF00326">
    <property type="entry name" value="Peptidase_S9"/>
    <property type="match status" value="1"/>
</dbReference>
<name>A0A1N7LHT0_9BACL</name>
<proteinExistence type="predicted"/>
<dbReference type="InterPro" id="IPR052920">
    <property type="entry name" value="DNA-binding_regulatory"/>
</dbReference>
<evidence type="ECO:0000313" key="3">
    <source>
        <dbReference type="Proteomes" id="UP000186156"/>
    </source>
</evidence>
<protein>
    <submittedName>
        <fullName evidence="2">Prolyl oligopeptidase family protein</fullName>
    </submittedName>
</protein>
<dbReference type="PANTHER" id="PTHR43358:SF4">
    <property type="entry name" value="ALPHA_BETA HYDROLASE FOLD-1 DOMAIN-CONTAINING PROTEIN"/>
    <property type="match status" value="1"/>
</dbReference>
<dbReference type="AlphaFoldDB" id="A0A1N7LHT0"/>
<feature type="domain" description="Peptidase S9 prolyl oligopeptidase catalytic" evidence="1">
    <location>
        <begin position="138"/>
        <end position="311"/>
    </location>
</feature>
<evidence type="ECO:0000259" key="1">
    <source>
        <dbReference type="Pfam" id="PF00326"/>
    </source>
</evidence>
<reference evidence="3" key="1">
    <citation type="submission" date="2017-01" db="EMBL/GenBank/DDBJ databases">
        <authorList>
            <person name="Varghese N."/>
            <person name="Submissions S."/>
        </authorList>
    </citation>
    <scope>NUCLEOTIDE SEQUENCE [LARGE SCALE GENOMIC DNA]</scope>
    <source>
        <strain evidence="3">DSM 16176</strain>
    </source>
</reference>
<dbReference type="EMBL" id="FTOO01000003">
    <property type="protein sequence ID" value="SIS73354.1"/>
    <property type="molecule type" value="Genomic_DNA"/>
</dbReference>
<sequence length="318" mass="35008">MVRPVRSRSPLRIATMVAGWILGLLILAWLATMVIAYVVAEKLTHPARKPIPVTPSAYGLSYENVRFPSRVDHLMLSGWLIPAAKSTDRIVIEAHGYRQNRALDHPALPVAEALHKAGFAVLMFDFRDEGQSPGTEVTVGDYELRDLLGAIDYAHKLGYQEVGLIGYSMGASTALEATAADPSVDATIADSPFDDLETYLQQNLSVWTNLPPFPFNAEILWEVKHLFGLDPNAVDPLKQLASAKPRPILLIAGTADTTIPPSNSEALYDELHRRDPEDTLWLVPGAKHVGAYDVEPKAYLEHVVNFFEAYMPVKVTSS</sequence>
<dbReference type="STRING" id="252246.SAMN05421799_103152"/>
<gene>
    <name evidence="2" type="ORF">SAMN05421799_103152</name>
</gene>
<evidence type="ECO:0000313" key="2">
    <source>
        <dbReference type="EMBL" id="SIS73354.1"/>
    </source>
</evidence>
<keyword evidence="3" id="KW-1185">Reference proteome</keyword>
<dbReference type="Gene3D" id="3.40.50.1820">
    <property type="entry name" value="alpha/beta hydrolase"/>
    <property type="match status" value="1"/>
</dbReference>
<dbReference type="GO" id="GO:0008236">
    <property type="term" value="F:serine-type peptidase activity"/>
    <property type="evidence" value="ECO:0007669"/>
    <property type="project" value="InterPro"/>
</dbReference>
<dbReference type="SUPFAM" id="SSF53474">
    <property type="entry name" value="alpha/beta-Hydrolases"/>
    <property type="match status" value="1"/>
</dbReference>
<dbReference type="GO" id="GO:0006508">
    <property type="term" value="P:proteolysis"/>
    <property type="evidence" value="ECO:0007669"/>
    <property type="project" value="InterPro"/>
</dbReference>
<organism evidence="2 3">
    <name type="scientific">Alicyclobacillus vulcanalis</name>
    <dbReference type="NCBI Taxonomy" id="252246"/>
    <lineage>
        <taxon>Bacteria</taxon>
        <taxon>Bacillati</taxon>
        <taxon>Bacillota</taxon>
        <taxon>Bacilli</taxon>
        <taxon>Bacillales</taxon>
        <taxon>Alicyclobacillaceae</taxon>
        <taxon>Alicyclobacillus</taxon>
    </lineage>
</organism>
<dbReference type="PANTHER" id="PTHR43358">
    <property type="entry name" value="ALPHA/BETA-HYDROLASE"/>
    <property type="match status" value="1"/>
</dbReference>
<accession>A0A1N7LHT0</accession>
<dbReference type="Proteomes" id="UP000186156">
    <property type="component" value="Unassembled WGS sequence"/>
</dbReference>